<dbReference type="GO" id="GO:0007165">
    <property type="term" value="P:signal transduction"/>
    <property type="evidence" value="ECO:0007669"/>
    <property type="project" value="InterPro"/>
</dbReference>
<dbReference type="Gene3D" id="6.10.340.10">
    <property type="match status" value="1"/>
</dbReference>
<dbReference type="KEGG" id="taqu:KDW03_07655"/>
<evidence type="ECO:0000256" key="1">
    <source>
        <dbReference type="ARBA" id="ARBA00022801"/>
    </source>
</evidence>
<dbReference type="Pfam" id="PF07228">
    <property type="entry name" value="SpoIIE"/>
    <property type="match status" value="1"/>
</dbReference>
<dbReference type="Proteomes" id="UP001056539">
    <property type="component" value="Chromosome"/>
</dbReference>
<dbReference type="Gene3D" id="3.60.40.10">
    <property type="entry name" value="PPM-type phosphatase domain"/>
    <property type="match status" value="1"/>
</dbReference>
<feature type="domain" description="HAMP" evidence="2">
    <location>
        <begin position="522"/>
        <end position="574"/>
    </location>
</feature>
<protein>
    <submittedName>
        <fullName evidence="4">SpoIIE family protein phosphatase</fullName>
    </submittedName>
</protein>
<dbReference type="PANTHER" id="PTHR43156">
    <property type="entry name" value="STAGE II SPORULATION PROTEIN E-RELATED"/>
    <property type="match status" value="1"/>
</dbReference>
<accession>A0AAX3BAR0</accession>
<dbReference type="InterPro" id="IPR036457">
    <property type="entry name" value="PPM-type-like_dom_sf"/>
</dbReference>
<proteinExistence type="predicted"/>
<name>A0AAX3BAR0_9SPIR</name>
<dbReference type="RefSeq" id="WP_271434489.1">
    <property type="nucleotide sequence ID" value="NZ_CP073355.1"/>
</dbReference>
<dbReference type="SMART" id="SM00304">
    <property type="entry name" value="HAMP"/>
    <property type="match status" value="1"/>
</dbReference>
<dbReference type="SUPFAM" id="SSF81606">
    <property type="entry name" value="PP2C-like"/>
    <property type="match status" value="1"/>
</dbReference>
<evidence type="ECO:0000259" key="3">
    <source>
        <dbReference type="PROSITE" id="PS51746"/>
    </source>
</evidence>
<keyword evidence="5" id="KW-1185">Reference proteome</keyword>
<evidence type="ECO:0000313" key="5">
    <source>
        <dbReference type="Proteomes" id="UP001056539"/>
    </source>
</evidence>
<dbReference type="PROSITE" id="PS50885">
    <property type="entry name" value="HAMP"/>
    <property type="match status" value="1"/>
</dbReference>
<feature type="domain" description="PPM-type phosphatase" evidence="3">
    <location>
        <begin position="606"/>
        <end position="825"/>
    </location>
</feature>
<dbReference type="EMBL" id="CP073355">
    <property type="protein sequence ID" value="URA09362.1"/>
    <property type="molecule type" value="Genomic_DNA"/>
</dbReference>
<dbReference type="SUPFAM" id="SSF158472">
    <property type="entry name" value="HAMP domain-like"/>
    <property type="match status" value="1"/>
</dbReference>
<dbReference type="InterPro" id="IPR029151">
    <property type="entry name" value="Sensor-like_sf"/>
</dbReference>
<dbReference type="InterPro" id="IPR001932">
    <property type="entry name" value="PPM-type_phosphatase-like_dom"/>
</dbReference>
<dbReference type="InterPro" id="IPR052016">
    <property type="entry name" value="Bact_Sigma-Reg"/>
</dbReference>
<dbReference type="SUPFAM" id="SSF103190">
    <property type="entry name" value="Sensory domain-like"/>
    <property type="match status" value="1"/>
</dbReference>
<dbReference type="PANTHER" id="PTHR43156:SF2">
    <property type="entry name" value="STAGE II SPORULATION PROTEIN E"/>
    <property type="match status" value="1"/>
</dbReference>
<sequence length="826" mass="95798">MRKRKEVFRLFRVSLQVKVVLFVAFVFLVFAVPFIRYNAVQQQKEREDLIARNLSVYLDAFRKNVEGYASDKWGQVSTEGTSDVALSTTFSRDIDEKGLNSFLENIFGTDKKQKQLQRQIEVLRTAIKEQSRQQKLQREKEQKLLVQRQYMSIQEYLFTLTNIPSFSMAFFVDPNGYIVFHTKPELVGGKISQTNREILFKGYLPRLYFVRLQRSYEAFIPLYDQSFSQGIVSKEWQGFLRDVSEGKLFRSQSLPAEVRRNFLLIERFDEVYDRYFDVSGNLTLAGEKLKSKGLMTSSLVRAVYTLKQVFDRYKRGQEQVLVSNQMTNLVRWFQVAGVSEKEILQYQKWYRSRKIFTHTNLLKERDRQTLVFLDSVERYLRKYIEFSPKTKKSLWRTTDLLDELLKGYVSNRVAQDKVSKKKFTEEGYTAVFEKSYFVVAMQNAAESYLKLRSYRTRQREFDSSAIHELFQYLYAPYRTGTVAILLSIEDFERQQKAVELRSIDMAVFLLLRVLLLAWIFVRFMLQSLAKLAEGTEEIASGKWGKQVEVFSYDEIGDLAERFNAMSLRIAKMFQEVKEKSRMEAELESAKEIQNAILPQQYPQVSGYLFSVYYQPQTESGGDYYDFVEVGANRLGVVVADVTGHGVGAGMVMAMLRSALRTYAGGKLDAARVLKEVNPVLYRDTLPTMFATVFYGVLDIQNHELYYTSAGHQQGILYHPQERKIRLLKGGGMPVGMVESSIFDPEIQLYKVGLRQGEFLILYTDGITEAKNQKNEEYGETRFYEAISRFASTDVHGMRDKVISDLLAFCGDAPPTDDRTMLIVYRA</sequence>
<organism evidence="4 5">
    <name type="scientific">Thermospira aquatica</name>
    <dbReference type="NCBI Taxonomy" id="2828656"/>
    <lineage>
        <taxon>Bacteria</taxon>
        <taxon>Pseudomonadati</taxon>
        <taxon>Spirochaetota</taxon>
        <taxon>Spirochaetia</taxon>
        <taxon>Brevinematales</taxon>
        <taxon>Thermospiraceae</taxon>
        <taxon>Thermospira</taxon>
    </lineage>
</organism>
<dbReference type="SMART" id="SM00331">
    <property type="entry name" value="PP2C_SIG"/>
    <property type="match status" value="1"/>
</dbReference>
<dbReference type="AlphaFoldDB" id="A0AAX3BAR0"/>
<reference evidence="4" key="1">
    <citation type="submission" date="2021-04" db="EMBL/GenBank/DDBJ databases">
        <authorList>
            <person name="Postec A."/>
        </authorList>
    </citation>
    <scope>NUCLEOTIDE SEQUENCE</scope>
    <source>
        <strain evidence="4">F1F22</strain>
    </source>
</reference>
<dbReference type="GO" id="GO:0016020">
    <property type="term" value="C:membrane"/>
    <property type="evidence" value="ECO:0007669"/>
    <property type="project" value="InterPro"/>
</dbReference>
<dbReference type="Pfam" id="PF00672">
    <property type="entry name" value="HAMP"/>
    <property type="match status" value="1"/>
</dbReference>
<evidence type="ECO:0000259" key="2">
    <source>
        <dbReference type="PROSITE" id="PS50885"/>
    </source>
</evidence>
<gene>
    <name evidence="4" type="ORF">KDW03_07655</name>
</gene>
<reference evidence="4" key="2">
    <citation type="submission" date="2022-06" db="EMBL/GenBank/DDBJ databases">
        <title>Thermospira aquatica gen. nov., sp. nov.</title>
        <authorList>
            <person name="Ben Ali Gam Z."/>
            <person name="Labat M."/>
        </authorList>
    </citation>
    <scope>NUCLEOTIDE SEQUENCE</scope>
    <source>
        <strain evidence="4">F1F22</strain>
    </source>
</reference>
<dbReference type="GO" id="GO:0016791">
    <property type="term" value="F:phosphatase activity"/>
    <property type="evidence" value="ECO:0007669"/>
    <property type="project" value="TreeGrafter"/>
</dbReference>
<evidence type="ECO:0000313" key="4">
    <source>
        <dbReference type="EMBL" id="URA09362.1"/>
    </source>
</evidence>
<dbReference type="CDD" id="cd06225">
    <property type="entry name" value="HAMP"/>
    <property type="match status" value="1"/>
</dbReference>
<keyword evidence="1" id="KW-0378">Hydrolase</keyword>
<dbReference type="InterPro" id="IPR003660">
    <property type="entry name" value="HAMP_dom"/>
</dbReference>
<dbReference type="PROSITE" id="PS51746">
    <property type="entry name" value="PPM_2"/>
    <property type="match status" value="1"/>
</dbReference>